<evidence type="ECO:0000313" key="8">
    <source>
        <dbReference type="EMBL" id="KNF08624.1"/>
    </source>
</evidence>
<dbReference type="PROSITE" id="PS50885">
    <property type="entry name" value="HAMP"/>
    <property type="match status" value="1"/>
</dbReference>
<name>A0A0L0WAS8_GOTPU</name>
<keyword evidence="1 3" id="KW-0807">Transducer</keyword>
<dbReference type="GO" id="GO:0016020">
    <property type="term" value="C:membrane"/>
    <property type="evidence" value="ECO:0007669"/>
    <property type="project" value="InterPro"/>
</dbReference>
<evidence type="ECO:0000313" key="9">
    <source>
        <dbReference type="Proteomes" id="UP000037267"/>
    </source>
</evidence>
<keyword evidence="4" id="KW-0175">Coiled coil</keyword>
<keyword evidence="5" id="KW-0812">Transmembrane</keyword>
<dbReference type="PANTHER" id="PTHR32089">
    <property type="entry name" value="METHYL-ACCEPTING CHEMOTAXIS PROTEIN MCPB"/>
    <property type="match status" value="1"/>
</dbReference>
<evidence type="ECO:0000259" key="7">
    <source>
        <dbReference type="PROSITE" id="PS50885"/>
    </source>
</evidence>
<dbReference type="GO" id="GO:0007165">
    <property type="term" value="P:signal transduction"/>
    <property type="evidence" value="ECO:0007669"/>
    <property type="project" value="UniProtKB-KW"/>
</dbReference>
<keyword evidence="9" id="KW-1185">Reference proteome</keyword>
<proteinExistence type="inferred from homology"/>
<dbReference type="Proteomes" id="UP000037267">
    <property type="component" value="Unassembled WGS sequence"/>
</dbReference>
<keyword evidence="5" id="KW-1133">Transmembrane helix</keyword>
<dbReference type="InterPro" id="IPR004089">
    <property type="entry name" value="MCPsignal_dom"/>
</dbReference>
<dbReference type="Pfam" id="PF00015">
    <property type="entry name" value="MCPsignal"/>
    <property type="match status" value="1"/>
</dbReference>
<gene>
    <name evidence="8" type="ORF">CLPU_6c01100</name>
</gene>
<dbReference type="InterPro" id="IPR024478">
    <property type="entry name" value="HlyB_4HB_MCP"/>
</dbReference>
<dbReference type="Pfam" id="PF00672">
    <property type="entry name" value="HAMP"/>
    <property type="match status" value="1"/>
</dbReference>
<evidence type="ECO:0000256" key="5">
    <source>
        <dbReference type="SAM" id="Phobius"/>
    </source>
</evidence>
<dbReference type="Gene3D" id="1.10.287.950">
    <property type="entry name" value="Methyl-accepting chemotaxis protein"/>
    <property type="match status" value="1"/>
</dbReference>
<sequence length="575" mass="64114">MKWINRLKISHKLIISFLIISSFIGIIGAIGLINMRKIDSNGSSMYKDNFMALSNAHNIKEVLLEINENLLFILLEVNRDQIDQVEKKVNEYVKEDDKYIEEFEKMNLSSEEKEKVNQFKEELNDYRQASSKVVDLIKQSNYKEAQEAFTEVKEFRDKMFTSLDKILSINTIKAKEADKANESIYKKSVSITNVIGIFTICLAVILGLLISFNISNRLKNIINFTNKFGDGDLTQKLDINGNDEISELGMYINKAVENTRELLLEIASCSNDVSSSSQELSATMEEILSSIEEINLSSNDIASGIEELSSTIEEVNASTEEINIMTKDLESKANNSSKLAKEIFSRSINVKNKGASSIENANIIYNEKYETIIKAIEAGKIVDQIQVMAETIGNIASQTNLLALNAAIEAARAGEHGKGFAVVAEEIRSLAEQSTTTVSNITDIVEKVHQAFDNLSKNSSEILGFIEKNVRPNYELLLKTGTDYEEDSKIVNNMSEEIELSTQTMAQTISQISESIQSVSATSEQSAVSSNTITNSINQTTDAIEGVSKLAQTQSELSEKLNNMIRKFKLNMHNI</sequence>
<dbReference type="STRING" id="1503.CLPU_6c01100"/>
<dbReference type="OrthoDB" id="1705309at2"/>
<dbReference type="SMART" id="SM00304">
    <property type="entry name" value="HAMP"/>
    <property type="match status" value="1"/>
</dbReference>
<dbReference type="PROSITE" id="PS50111">
    <property type="entry name" value="CHEMOTAXIS_TRANSDUC_2"/>
    <property type="match status" value="1"/>
</dbReference>
<keyword evidence="5" id="KW-0472">Membrane</keyword>
<feature type="coiled-coil region" evidence="4">
    <location>
        <begin position="75"/>
        <end position="129"/>
    </location>
</feature>
<evidence type="ECO:0000259" key="6">
    <source>
        <dbReference type="PROSITE" id="PS50111"/>
    </source>
</evidence>
<dbReference type="SUPFAM" id="SSF58104">
    <property type="entry name" value="Methyl-accepting chemotaxis protein (MCP) signaling domain"/>
    <property type="match status" value="1"/>
</dbReference>
<dbReference type="RefSeq" id="WP_050355140.1">
    <property type="nucleotide sequence ID" value="NZ_LGSS01000006.1"/>
</dbReference>
<feature type="domain" description="HAMP" evidence="7">
    <location>
        <begin position="212"/>
        <end position="264"/>
    </location>
</feature>
<evidence type="ECO:0000256" key="1">
    <source>
        <dbReference type="ARBA" id="ARBA00023224"/>
    </source>
</evidence>
<protein>
    <submittedName>
        <fullName evidence="8">Methyl-accepting chemotaxis protein</fullName>
    </submittedName>
</protein>
<dbReference type="Pfam" id="PF12729">
    <property type="entry name" value="4HB_MCP_1"/>
    <property type="match status" value="1"/>
</dbReference>
<comment type="similarity">
    <text evidence="2">Belongs to the methyl-accepting chemotaxis (MCP) protein family.</text>
</comment>
<dbReference type="PANTHER" id="PTHR32089:SF112">
    <property type="entry name" value="LYSOZYME-LIKE PROTEIN-RELATED"/>
    <property type="match status" value="1"/>
</dbReference>
<dbReference type="CDD" id="cd06225">
    <property type="entry name" value="HAMP"/>
    <property type="match status" value="1"/>
</dbReference>
<accession>A0A0L0WAS8</accession>
<feature type="transmembrane region" description="Helical" evidence="5">
    <location>
        <begin position="13"/>
        <end position="35"/>
    </location>
</feature>
<evidence type="ECO:0000256" key="4">
    <source>
        <dbReference type="SAM" id="Coils"/>
    </source>
</evidence>
<evidence type="ECO:0000256" key="2">
    <source>
        <dbReference type="ARBA" id="ARBA00029447"/>
    </source>
</evidence>
<dbReference type="InterPro" id="IPR003660">
    <property type="entry name" value="HAMP_dom"/>
</dbReference>
<evidence type="ECO:0000256" key="3">
    <source>
        <dbReference type="PROSITE-ProRule" id="PRU00284"/>
    </source>
</evidence>
<dbReference type="EMBL" id="LGSS01000006">
    <property type="protein sequence ID" value="KNF08624.1"/>
    <property type="molecule type" value="Genomic_DNA"/>
</dbReference>
<feature type="transmembrane region" description="Helical" evidence="5">
    <location>
        <begin position="194"/>
        <end position="214"/>
    </location>
</feature>
<dbReference type="SMART" id="SM00283">
    <property type="entry name" value="MA"/>
    <property type="match status" value="1"/>
</dbReference>
<feature type="domain" description="Methyl-accepting transducer" evidence="6">
    <location>
        <begin position="283"/>
        <end position="534"/>
    </location>
</feature>
<reference evidence="9" key="1">
    <citation type="submission" date="2015-07" db="EMBL/GenBank/DDBJ databases">
        <title>Draft genome sequence of the purine-degrading Gottschalkia purinilyticum DSM 1384 (formerly Clostridium purinilyticum).</title>
        <authorList>
            <person name="Poehlein A."/>
            <person name="Schiel-Bengelsdorf B."/>
            <person name="Bengelsdorf F.R."/>
            <person name="Daniel R."/>
            <person name="Duerre P."/>
        </authorList>
    </citation>
    <scope>NUCLEOTIDE SEQUENCE [LARGE SCALE GENOMIC DNA]</scope>
    <source>
        <strain evidence="9">DSM 1384</strain>
    </source>
</reference>
<dbReference type="AlphaFoldDB" id="A0A0L0WAS8"/>
<organism evidence="8 9">
    <name type="scientific">Gottschalkia purinilytica</name>
    <name type="common">Clostridium purinilyticum</name>
    <dbReference type="NCBI Taxonomy" id="1503"/>
    <lineage>
        <taxon>Bacteria</taxon>
        <taxon>Bacillati</taxon>
        <taxon>Bacillota</taxon>
        <taxon>Tissierellia</taxon>
        <taxon>Tissierellales</taxon>
        <taxon>Gottschalkiaceae</taxon>
        <taxon>Gottschalkia</taxon>
    </lineage>
</organism>
<comment type="caution">
    <text evidence="8">The sequence shown here is derived from an EMBL/GenBank/DDBJ whole genome shotgun (WGS) entry which is preliminary data.</text>
</comment>